<dbReference type="Pfam" id="PF00440">
    <property type="entry name" value="TetR_N"/>
    <property type="match status" value="1"/>
</dbReference>
<dbReference type="PANTHER" id="PTHR30055:SF196">
    <property type="entry name" value="HTH-TYPE TRANSCRIPTIONAL REGULATOR RUTR"/>
    <property type="match status" value="1"/>
</dbReference>
<feature type="domain" description="HTH tetR-type" evidence="3">
    <location>
        <begin position="1"/>
        <end position="60"/>
    </location>
</feature>
<evidence type="ECO:0000313" key="4">
    <source>
        <dbReference type="EMBL" id="RKQ93421.1"/>
    </source>
</evidence>
<dbReference type="PANTHER" id="PTHR30055">
    <property type="entry name" value="HTH-TYPE TRANSCRIPTIONAL REGULATOR RUTR"/>
    <property type="match status" value="1"/>
</dbReference>
<dbReference type="SUPFAM" id="SSF48498">
    <property type="entry name" value="Tetracyclin repressor-like, C-terminal domain"/>
    <property type="match status" value="1"/>
</dbReference>
<dbReference type="GO" id="GO:0000976">
    <property type="term" value="F:transcription cis-regulatory region binding"/>
    <property type="evidence" value="ECO:0007669"/>
    <property type="project" value="TreeGrafter"/>
</dbReference>
<dbReference type="InterPro" id="IPR036271">
    <property type="entry name" value="Tet_transcr_reg_TetR-rel_C_sf"/>
</dbReference>
<dbReference type="SUPFAM" id="SSF46689">
    <property type="entry name" value="Homeodomain-like"/>
    <property type="match status" value="1"/>
</dbReference>
<keyword evidence="5" id="KW-1185">Reference proteome</keyword>
<reference evidence="4 5" key="1">
    <citation type="submission" date="2018-10" db="EMBL/GenBank/DDBJ databases">
        <title>Genomic Encyclopedia of Archaeal and Bacterial Type Strains, Phase II (KMG-II): from individual species to whole genera.</title>
        <authorList>
            <person name="Goeker M."/>
        </authorList>
    </citation>
    <scope>NUCLEOTIDE SEQUENCE [LARGE SCALE GENOMIC DNA]</scope>
    <source>
        <strain evidence="4 5">DSM 14954</strain>
    </source>
</reference>
<dbReference type="InterPro" id="IPR041474">
    <property type="entry name" value="NicS_C"/>
</dbReference>
<gene>
    <name evidence="4" type="ORF">C8N24_3288</name>
</gene>
<dbReference type="GO" id="GO:0003700">
    <property type="term" value="F:DNA-binding transcription factor activity"/>
    <property type="evidence" value="ECO:0007669"/>
    <property type="project" value="TreeGrafter"/>
</dbReference>
<dbReference type="EMBL" id="RBIL01000001">
    <property type="protein sequence ID" value="RKQ93421.1"/>
    <property type="molecule type" value="Genomic_DNA"/>
</dbReference>
<accession>A0A660LJV9</accession>
<protein>
    <submittedName>
        <fullName evidence="4">TetR family transcriptional regulator</fullName>
    </submittedName>
</protein>
<evidence type="ECO:0000313" key="5">
    <source>
        <dbReference type="Proteomes" id="UP000278962"/>
    </source>
</evidence>
<evidence type="ECO:0000256" key="2">
    <source>
        <dbReference type="PROSITE-ProRule" id="PRU00335"/>
    </source>
</evidence>
<keyword evidence="1 2" id="KW-0238">DNA-binding</keyword>
<dbReference type="InterPro" id="IPR009057">
    <property type="entry name" value="Homeodomain-like_sf"/>
</dbReference>
<sequence length="196" mass="21745">MPSQARILEAARGEFALHGYAARLQDIAERAGLTHPTLLYHFKSKERLYAAVIEQAMLDWADMTSQVVAVAPVGFDRVAALVRAGMEFFATHADFVVIWRREAIEGGGRLEGAMAEHMRPFLDRAIAFLEREMAAGRLREHDPSELMQIVYGAVSTYFSDAGFRARLFGGDPTSAEARERFGDALTAMLRDALAPR</sequence>
<proteinExistence type="predicted"/>
<evidence type="ECO:0000256" key="1">
    <source>
        <dbReference type="ARBA" id="ARBA00023125"/>
    </source>
</evidence>
<evidence type="ECO:0000259" key="3">
    <source>
        <dbReference type="PROSITE" id="PS50977"/>
    </source>
</evidence>
<dbReference type="Gene3D" id="1.10.10.60">
    <property type="entry name" value="Homeodomain-like"/>
    <property type="match status" value="1"/>
</dbReference>
<organism evidence="4 5">
    <name type="scientific">Solirubrobacter pauli</name>
    <dbReference type="NCBI Taxonomy" id="166793"/>
    <lineage>
        <taxon>Bacteria</taxon>
        <taxon>Bacillati</taxon>
        <taxon>Actinomycetota</taxon>
        <taxon>Thermoleophilia</taxon>
        <taxon>Solirubrobacterales</taxon>
        <taxon>Solirubrobacteraceae</taxon>
        <taxon>Solirubrobacter</taxon>
    </lineage>
</organism>
<dbReference type="Proteomes" id="UP000278962">
    <property type="component" value="Unassembled WGS sequence"/>
</dbReference>
<dbReference type="PROSITE" id="PS50977">
    <property type="entry name" value="HTH_TETR_2"/>
    <property type="match status" value="1"/>
</dbReference>
<dbReference type="PRINTS" id="PR00455">
    <property type="entry name" value="HTHTETR"/>
</dbReference>
<dbReference type="AlphaFoldDB" id="A0A660LJV9"/>
<name>A0A660LJV9_9ACTN</name>
<dbReference type="RefSeq" id="WP_121251535.1">
    <property type="nucleotide sequence ID" value="NZ_RBIL01000001.1"/>
</dbReference>
<dbReference type="InterPro" id="IPR050109">
    <property type="entry name" value="HTH-type_TetR-like_transc_reg"/>
</dbReference>
<dbReference type="Pfam" id="PF17938">
    <property type="entry name" value="TetR_C_29"/>
    <property type="match status" value="1"/>
</dbReference>
<dbReference type="OrthoDB" id="3186364at2"/>
<feature type="DNA-binding region" description="H-T-H motif" evidence="2">
    <location>
        <begin position="23"/>
        <end position="42"/>
    </location>
</feature>
<dbReference type="InterPro" id="IPR001647">
    <property type="entry name" value="HTH_TetR"/>
</dbReference>
<comment type="caution">
    <text evidence="4">The sequence shown here is derived from an EMBL/GenBank/DDBJ whole genome shotgun (WGS) entry which is preliminary data.</text>
</comment>
<dbReference type="Gene3D" id="1.10.357.10">
    <property type="entry name" value="Tetracycline Repressor, domain 2"/>
    <property type="match status" value="1"/>
</dbReference>